<gene>
    <name evidence="2" type="ORF">Bca52824_086348</name>
</gene>
<dbReference type="AlphaFoldDB" id="A0A8X7TLS6"/>
<sequence length="98" mass="10352">MGNKKNKKSRKGKLGGASSIAASGHSRGELLKESSEVAGAISGSKRTIGVNSTGKKKKESATTKPMKLLVTTKLMKLLVATKLMKSQTTNKSLMMMQA</sequence>
<organism evidence="2 3">
    <name type="scientific">Brassica carinata</name>
    <name type="common">Ethiopian mustard</name>
    <name type="synonym">Abyssinian cabbage</name>
    <dbReference type="NCBI Taxonomy" id="52824"/>
    <lineage>
        <taxon>Eukaryota</taxon>
        <taxon>Viridiplantae</taxon>
        <taxon>Streptophyta</taxon>
        <taxon>Embryophyta</taxon>
        <taxon>Tracheophyta</taxon>
        <taxon>Spermatophyta</taxon>
        <taxon>Magnoliopsida</taxon>
        <taxon>eudicotyledons</taxon>
        <taxon>Gunneridae</taxon>
        <taxon>Pentapetalae</taxon>
        <taxon>rosids</taxon>
        <taxon>malvids</taxon>
        <taxon>Brassicales</taxon>
        <taxon>Brassicaceae</taxon>
        <taxon>Brassiceae</taxon>
        <taxon>Brassica</taxon>
    </lineage>
</organism>
<protein>
    <submittedName>
        <fullName evidence="2">Uncharacterized protein</fullName>
    </submittedName>
</protein>
<accession>A0A8X7TLS6</accession>
<comment type="caution">
    <text evidence="2">The sequence shown here is derived from an EMBL/GenBank/DDBJ whole genome shotgun (WGS) entry which is preliminary data.</text>
</comment>
<feature type="region of interest" description="Disordered" evidence="1">
    <location>
        <begin position="1"/>
        <end position="64"/>
    </location>
</feature>
<dbReference type="EMBL" id="JAAMPC010000017">
    <property type="protein sequence ID" value="KAG2246720.1"/>
    <property type="molecule type" value="Genomic_DNA"/>
</dbReference>
<reference evidence="2 3" key="1">
    <citation type="submission" date="2020-02" db="EMBL/GenBank/DDBJ databases">
        <authorList>
            <person name="Ma Q."/>
            <person name="Huang Y."/>
            <person name="Song X."/>
            <person name="Pei D."/>
        </authorList>
    </citation>
    <scope>NUCLEOTIDE SEQUENCE [LARGE SCALE GENOMIC DNA]</scope>
    <source>
        <strain evidence="2">Sxm20200214</strain>
        <tissue evidence="2">Leaf</tissue>
    </source>
</reference>
<keyword evidence="3" id="KW-1185">Reference proteome</keyword>
<name>A0A8X7TLS6_BRACI</name>
<evidence type="ECO:0000313" key="2">
    <source>
        <dbReference type="EMBL" id="KAG2246720.1"/>
    </source>
</evidence>
<feature type="compositionally biased region" description="Basic residues" evidence="1">
    <location>
        <begin position="1"/>
        <end position="13"/>
    </location>
</feature>
<feature type="compositionally biased region" description="Basic and acidic residues" evidence="1">
    <location>
        <begin position="26"/>
        <end position="35"/>
    </location>
</feature>
<feature type="non-terminal residue" evidence="2">
    <location>
        <position position="1"/>
    </location>
</feature>
<dbReference type="OrthoDB" id="10661054at2759"/>
<evidence type="ECO:0000313" key="3">
    <source>
        <dbReference type="Proteomes" id="UP000886595"/>
    </source>
</evidence>
<proteinExistence type="predicted"/>
<dbReference type="Proteomes" id="UP000886595">
    <property type="component" value="Unassembled WGS sequence"/>
</dbReference>
<evidence type="ECO:0000256" key="1">
    <source>
        <dbReference type="SAM" id="MobiDB-lite"/>
    </source>
</evidence>